<keyword evidence="2" id="KW-1185">Reference proteome</keyword>
<dbReference type="EMBL" id="CCYD01000109">
    <property type="protein sequence ID" value="CEG36020.1"/>
    <property type="molecule type" value="Genomic_DNA"/>
</dbReference>
<name>A0A0P1A7N3_PLAHL</name>
<evidence type="ECO:0000313" key="2">
    <source>
        <dbReference type="Proteomes" id="UP000054928"/>
    </source>
</evidence>
<organism evidence="1 2">
    <name type="scientific">Plasmopara halstedii</name>
    <name type="common">Downy mildew of sunflower</name>
    <dbReference type="NCBI Taxonomy" id="4781"/>
    <lineage>
        <taxon>Eukaryota</taxon>
        <taxon>Sar</taxon>
        <taxon>Stramenopiles</taxon>
        <taxon>Oomycota</taxon>
        <taxon>Peronosporomycetes</taxon>
        <taxon>Peronosporales</taxon>
        <taxon>Peronosporaceae</taxon>
        <taxon>Plasmopara</taxon>
    </lineage>
</organism>
<dbReference type="AlphaFoldDB" id="A0A0P1A7N3"/>
<dbReference type="GeneID" id="36395397"/>
<accession>A0A0P1A7N3</accession>
<proteinExistence type="predicted"/>
<dbReference type="Proteomes" id="UP000054928">
    <property type="component" value="Unassembled WGS sequence"/>
</dbReference>
<protein>
    <submittedName>
        <fullName evidence="1">Uncharacterized protein</fullName>
    </submittedName>
</protein>
<reference evidence="2" key="1">
    <citation type="submission" date="2014-09" db="EMBL/GenBank/DDBJ databases">
        <authorList>
            <person name="Sharma Rahul"/>
            <person name="Thines Marco"/>
        </authorList>
    </citation>
    <scope>NUCLEOTIDE SEQUENCE [LARGE SCALE GENOMIC DNA]</scope>
</reference>
<sequence length="52" mass="5929">MINYFKSGTVHSWLRSEWKAGPLSSAYDTQCNNQQANVTKVQQLPCTPRIET</sequence>
<evidence type="ECO:0000313" key="1">
    <source>
        <dbReference type="EMBL" id="CEG36020.1"/>
    </source>
</evidence>
<dbReference type="RefSeq" id="XP_024572389.1">
    <property type="nucleotide sequence ID" value="XM_024730647.1"/>
</dbReference>